<dbReference type="RefSeq" id="WP_106587658.1">
    <property type="nucleotide sequence ID" value="NZ_PYAV01000002.1"/>
</dbReference>
<dbReference type="EMBL" id="PYAV01000002">
    <property type="protein sequence ID" value="PSL50944.1"/>
    <property type="molecule type" value="Genomic_DNA"/>
</dbReference>
<feature type="chain" id="PRO_5015137622" description="AhpC/TSA family protein" evidence="1">
    <location>
        <begin position="23"/>
        <end position="59"/>
    </location>
</feature>
<evidence type="ECO:0008006" key="4">
    <source>
        <dbReference type="Google" id="ProtNLM"/>
    </source>
</evidence>
<evidence type="ECO:0000313" key="3">
    <source>
        <dbReference type="Proteomes" id="UP000242310"/>
    </source>
</evidence>
<keyword evidence="3" id="KW-1185">Reference proteome</keyword>
<dbReference type="PROSITE" id="PS51257">
    <property type="entry name" value="PROKAR_LIPOPROTEIN"/>
    <property type="match status" value="1"/>
</dbReference>
<dbReference type="OrthoDB" id="2936349at2"/>
<keyword evidence="1" id="KW-0732">Signal</keyword>
<comment type="caution">
    <text evidence="2">The sequence shown here is derived from an EMBL/GenBank/DDBJ whole genome shotgun (WGS) entry which is preliminary data.</text>
</comment>
<accession>A0A2P8HXN4</accession>
<proteinExistence type="predicted"/>
<dbReference type="Proteomes" id="UP000242310">
    <property type="component" value="Unassembled WGS sequence"/>
</dbReference>
<reference evidence="2 3" key="1">
    <citation type="submission" date="2018-03" db="EMBL/GenBank/DDBJ databases">
        <title>Genomic Encyclopedia of Type Strains, Phase III (KMG-III): the genomes of soil and plant-associated and newly described type strains.</title>
        <authorList>
            <person name="Whitman W."/>
        </authorList>
    </citation>
    <scope>NUCLEOTIDE SEQUENCE [LARGE SCALE GENOMIC DNA]</scope>
    <source>
        <strain evidence="2 3">CGMCC 1.07653</strain>
    </source>
</reference>
<feature type="signal peptide" evidence="1">
    <location>
        <begin position="1"/>
        <end position="22"/>
    </location>
</feature>
<name>A0A2P8HXN4_9BACI</name>
<evidence type="ECO:0000256" key="1">
    <source>
        <dbReference type="SAM" id="SignalP"/>
    </source>
</evidence>
<organism evidence="2 3">
    <name type="scientific">Salsuginibacillus halophilus</name>
    <dbReference type="NCBI Taxonomy" id="517424"/>
    <lineage>
        <taxon>Bacteria</taxon>
        <taxon>Bacillati</taxon>
        <taxon>Bacillota</taxon>
        <taxon>Bacilli</taxon>
        <taxon>Bacillales</taxon>
        <taxon>Bacillaceae</taxon>
        <taxon>Salsuginibacillus</taxon>
    </lineage>
</organism>
<dbReference type="AlphaFoldDB" id="A0A2P8HXN4"/>
<protein>
    <recommendedName>
        <fullName evidence="4">AhpC/TSA family protein</fullName>
    </recommendedName>
</protein>
<gene>
    <name evidence="2" type="ORF">B0H94_102221</name>
</gene>
<sequence length="59" mass="6437">MKLLLRKLPLLFVVTLTGALLAACGDDDEALTALGEEHEDISLENNEQPVVLFHFTGTN</sequence>
<evidence type="ECO:0000313" key="2">
    <source>
        <dbReference type="EMBL" id="PSL50944.1"/>
    </source>
</evidence>